<keyword evidence="5" id="KW-0408">Iron</keyword>
<dbReference type="AlphaFoldDB" id="A0A285SE66"/>
<evidence type="ECO:0000256" key="2">
    <source>
        <dbReference type="ARBA" id="ARBA00022617"/>
    </source>
</evidence>
<dbReference type="PANTHER" id="PTHR32439">
    <property type="entry name" value="FERREDOXIN--NITRITE REDUCTASE, CHLOROPLASTIC"/>
    <property type="match status" value="1"/>
</dbReference>
<keyword evidence="1" id="KW-0004">4Fe-4S</keyword>
<dbReference type="RefSeq" id="WP_097076457.1">
    <property type="nucleotide sequence ID" value="NZ_OBMR01000007.1"/>
</dbReference>
<dbReference type="EMBL" id="OBMR01000007">
    <property type="protein sequence ID" value="SOC05925.1"/>
    <property type="molecule type" value="Genomic_DNA"/>
</dbReference>
<dbReference type="Gene3D" id="3.30.413.10">
    <property type="entry name" value="Sulfite Reductase Hemoprotein, domain 1"/>
    <property type="match status" value="1"/>
</dbReference>
<dbReference type="InterPro" id="IPR036136">
    <property type="entry name" value="Nit/Sulf_reduc_fer-like_dom_sf"/>
</dbReference>
<dbReference type="GO" id="GO:0046872">
    <property type="term" value="F:metal ion binding"/>
    <property type="evidence" value="ECO:0007669"/>
    <property type="project" value="UniProtKB-KW"/>
</dbReference>
<name>A0A285SE66_9FIRM</name>
<dbReference type="GO" id="GO:0020037">
    <property type="term" value="F:heme binding"/>
    <property type="evidence" value="ECO:0007669"/>
    <property type="project" value="InterPro"/>
</dbReference>
<accession>A0A285SE66</accession>
<dbReference type="InterPro" id="IPR006067">
    <property type="entry name" value="NO2/SO3_Rdtase_4Fe4S_dom"/>
</dbReference>
<dbReference type="SUPFAM" id="SSF56014">
    <property type="entry name" value="Nitrite and sulphite reductase 4Fe-4S domain-like"/>
    <property type="match status" value="1"/>
</dbReference>
<evidence type="ECO:0000259" key="7">
    <source>
        <dbReference type="PROSITE" id="PS51379"/>
    </source>
</evidence>
<dbReference type="Proteomes" id="UP000219563">
    <property type="component" value="Unassembled WGS sequence"/>
</dbReference>
<dbReference type="Pfam" id="PF01077">
    <property type="entry name" value="NIR_SIR"/>
    <property type="match status" value="1"/>
</dbReference>
<feature type="domain" description="4Fe-4S ferredoxin-type" evidence="7">
    <location>
        <begin position="158"/>
        <end position="186"/>
    </location>
</feature>
<keyword evidence="3" id="KW-0479">Metal-binding</keyword>
<dbReference type="InterPro" id="IPR006066">
    <property type="entry name" value="NO2/SO3_Rdtase_FeS/sirohaem_BS"/>
</dbReference>
<dbReference type="PROSITE" id="PS00365">
    <property type="entry name" value="NIR_SIR"/>
    <property type="match status" value="1"/>
</dbReference>
<dbReference type="Pfam" id="PF03460">
    <property type="entry name" value="NIR_SIR_ferr"/>
    <property type="match status" value="1"/>
</dbReference>
<evidence type="ECO:0000313" key="8">
    <source>
        <dbReference type="EMBL" id="SOC05925.1"/>
    </source>
</evidence>
<protein>
    <submittedName>
        <fullName evidence="8">Dissimilatory sulfite reductase (Desulfoviridin), alpha and beta subunits</fullName>
    </submittedName>
</protein>
<evidence type="ECO:0000256" key="1">
    <source>
        <dbReference type="ARBA" id="ARBA00022485"/>
    </source>
</evidence>
<gene>
    <name evidence="8" type="ORF">SAMN02910411_2134</name>
</gene>
<feature type="domain" description="4Fe-4S ferredoxin-type" evidence="7">
    <location>
        <begin position="187"/>
        <end position="216"/>
    </location>
</feature>
<sequence length="291" mass="31864">MAEKIDYKALKAGGFMSQKQKGYGSLRLAVVGGNLDASAIKTVAEVAEKYGHGYVHMTSRQGIEIPFIHVNDLEKVKEELQEGGVYTGVCGPRVRTITACQGSEICPSGCIDTYTLAQELNDRYFGRELPHKFKFGVTGCQNNCLKAEENDVGVKGGMTVEYKEDACISCGVCVKACREGALTMKDGKVEIDNAKCNHCARCVKSCPTDAWVGTPGYIVSFGGTFGNKIYKAEELVPIIRDKETLFRVTDAAIDYFEANAKPSERFRATLTRLGDEGLREVLDKAYYGKEV</sequence>
<dbReference type="Pfam" id="PF00037">
    <property type="entry name" value="Fer4"/>
    <property type="match status" value="2"/>
</dbReference>
<dbReference type="Gene3D" id="3.30.70.20">
    <property type="match status" value="1"/>
</dbReference>
<evidence type="ECO:0000256" key="6">
    <source>
        <dbReference type="ARBA" id="ARBA00023014"/>
    </source>
</evidence>
<dbReference type="InterPro" id="IPR051329">
    <property type="entry name" value="NIR_SIR_4Fe-4S"/>
</dbReference>
<dbReference type="InterPro" id="IPR005117">
    <property type="entry name" value="NiRdtase/SiRdtase_haem-b_fer"/>
</dbReference>
<evidence type="ECO:0000256" key="3">
    <source>
        <dbReference type="ARBA" id="ARBA00022723"/>
    </source>
</evidence>
<dbReference type="SUPFAM" id="SSF55124">
    <property type="entry name" value="Nitrite/Sulfite reductase N-terminal domain-like"/>
    <property type="match status" value="1"/>
</dbReference>
<dbReference type="SUPFAM" id="SSF54862">
    <property type="entry name" value="4Fe-4S ferredoxins"/>
    <property type="match status" value="1"/>
</dbReference>
<reference evidence="8 9" key="1">
    <citation type="submission" date="2017-08" db="EMBL/GenBank/DDBJ databases">
        <authorList>
            <person name="de Groot N.N."/>
        </authorList>
    </citation>
    <scope>NUCLEOTIDE SEQUENCE [LARGE SCALE GENOMIC DNA]</scope>
    <source>
        <strain evidence="8 9">DSM 9787</strain>
    </source>
</reference>
<keyword evidence="6" id="KW-0411">Iron-sulfur</keyword>
<organism evidence="8 9">
    <name type="scientific">Pseudobutyrivibrio ruminis DSM 9787</name>
    <dbReference type="NCBI Taxonomy" id="1123011"/>
    <lineage>
        <taxon>Bacteria</taxon>
        <taxon>Bacillati</taxon>
        <taxon>Bacillota</taxon>
        <taxon>Clostridia</taxon>
        <taxon>Lachnospirales</taxon>
        <taxon>Lachnospiraceae</taxon>
        <taxon>Pseudobutyrivibrio</taxon>
    </lineage>
</organism>
<dbReference type="InterPro" id="IPR045854">
    <property type="entry name" value="NO2/SO3_Rdtase_4Fe4S_sf"/>
</dbReference>
<proteinExistence type="predicted"/>
<dbReference type="GO" id="GO:0051539">
    <property type="term" value="F:4 iron, 4 sulfur cluster binding"/>
    <property type="evidence" value="ECO:0007669"/>
    <property type="project" value="UniProtKB-KW"/>
</dbReference>
<dbReference type="InterPro" id="IPR017896">
    <property type="entry name" value="4Fe4S_Fe-S-bd"/>
</dbReference>
<dbReference type="PROSITE" id="PS00198">
    <property type="entry name" value="4FE4S_FER_1"/>
    <property type="match status" value="1"/>
</dbReference>
<evidence type="ECO:0000313" key="9">
    <source>
        <dbReference type="Proteomes" id="UP000219563"/>
    </source>
</evidence>
<dbReference type="PRINTS" id="PR00397">
    <property type="entry name" value="SIROHAEM"/>
</dbReference>
<dbReference type="InterPro" id="IPR017900">
    <property type="entry name" value="4Fe4S_Fe_S_CS"/>
</dbReference>
<evidence type="ECO:0000256" key="4">
    <source>
        <dbReference type="ARBA" id="ARBA00023002"/>
    </source>
</evidence>
<keyword evidence="4" id="KW-0560">Oxidoreductase</keyword>
<keyword evidence="2" id="KW-0349">Heme</keyword>
<evidence type="ECO:0000256" key="5">
    <source>
        <dbReference type="ARBA" id="ARBA00023004"/>
    </source>
</evidence>
<dbReference type="Gene3D" id="3.90.480.10">
    <property type="entry name" value="Sulfite Reductase Hemoprotein,Domain 2"/>
    <property type="match status" value="1"/>
</dbReference>
<dbReference type="PROSITE" id="PS51379">
    <property type="entry name" value="4FE4S_FER_2"/>
    <property type="match status" value="2"/>
</dbReference>
<dbReference type="PANTHER" id="PTHR32439:SF9">
    <property type="entry name" value="BLR3264 PROTEIN"/>
    <property type="match status" value="1"/>
</dbReference>
<dbReference type="GO" id="GO:0016491">
    <property type="term" value="F:oxidoreductase activity"/>
    <property type="evidence" value="ECO:0007669"/>
    <property type="project" value="UniProtKB-KW"/>
</dbReference>